<sequence>MDGSLDFSVSGDTFPGGRTPAKAPPLKEGAEVEARYGGESEWFPGTIKAVNADGSYDIDYADGDKETKVIAEFVRMKQPPKTPLKRQDTEDSLKSTQKLKRAASEVEDKERADAKGASRNLQSAARELDSSQTLEASRSMRSAGEELQERKKQEAQRELEKQARREQEQAPEAIKEAARKVDGEKLSASVADLGRSASKYEASKEDPHAWMSSKKALPDKVEARTWSGLEAKATPELQAALPWDTSDIPTGNRPEVALLAERSLRRSRAPDAISRQQRVLLARSVDFSVPKKKLGPKFATISAHRLSKPIDRSTDVYGRTVKDVTNAAQKRLFKFASRDDALNCTFRPRLGKGDPLGEDQKEDEDNPNNFIQRQDAWGRKVRQDREHRKGEKEYGYVIDKKMCPSCGAVQKYDEIVNKRDRCPECAVAYKSSSAIKLARERELLGSNDAETCGKCGARQTLEELLDTRDTCAVCAIVYEELVMGGGSEEEEEESEKESDKEDNLEEHVGKRVKTPSGKVGKISRVEGDLCYVVLAKEEADGGAEAKEGDEKPKKKGSDDESEAKGSDGGSHDEAKGDDPLANVSPTKKSSRRRREKSNLSSDEENDDDDDASDGKGDAEQWVREQWPLMGRKGKETGGAEEGEDEFYFDELQLIEEKKSKKKKKKGSDDEYSSDEEAKQGDGSDAEAKADSDGDGSEAKEDEDSVKSKKKAKKKKKTKKRKVAKRKGPRTLLGRLRADARAQMTLEALLLRERSILQAEAGFLTVELRKLKRRRKLERAAGRRAAGTKVKDAIDADERAIVKALDDERKAAKAASVYESDPKRREALEAKVDEARAQRNAAFKHAVPALKERLDYNQACLDKCRRWRAKLSEKPDEPLHEEEEAKKEDPLMDKLREKGLGTFRERYQRTLDETETPELLDRKLRAIEQYRKEMEGQMRRKKLLTQKALRQKAEGKSDDEEDVDPLVAQRVEDELEKLDTHMEELREKIKGVQGEIESRRGDVQQRQEKRYKTYDKAPMKKVYDPETGETTEEPLFNADEGAFDNFIERREATLLKGETLAALELREQSLRRFEADLRKRTARKLRAERKREREEARAEAGSDAEEEDEDEDELAAAVEDALQDKLPDIEQRLADIEQRKEELAELEAEKEHKSKPKAPTKKAFVDGRIKDVPLYNPNKKAYVDPPQSGYLNFMSRQTEVVERATTAQTLKLRETALVRREKEMKKRTNQRRNEVKERERRQELEETRRERREERLEREEERKERLLEIHERNKEKREERAERAKEARARRREAFLRAADADDDGASLDAIEQEIETLERALEDLQDEREKVEEDRRNAEEDEREAREAASPVKHKNKSRPSDWAEFLGRREEAIERRTTRDSLALREKTLTTYELEITRRKEGKEKEIQARERRQKALEQRRERLERKREHAEELRDKVLARQEDQMKKRVERAERRAAAIERRKERDEDYDDDGSLADIRDEIDELDHALEDIREEREKARATRKAKVKEERRVEEEMRRKEKAAQTERVDARRRRKEEKKRNERRRRRRGRDSDSDSGSDRRRRRDSSSESD</sequence>
<organism evidence="2">
    <name type="scientific">Pelagomonas calceolata</name>
    <dbReference type="NCBI Taxonomy" id="35677"/>
    <lineage>
        <taxon>Eukaryota</taxon>
        <taxon>Sar</taxon>
        <taxon>Stramenopiles</taxon>
        <taxon>Ochrophyta</taxon>
        <taxon>Pelagophyceae</taxon>
        <taxon>Pelagomonadales</taxon>
        <taxon>Pelagomonadaceae</taxon>
        <taxon>Pelagomonas</taxon>
    </lineage>
</organism>
<feature type="compositionally biased region" description="Basic and acidic residues" evidence="1">
    <location>
        <begin position="612"/>
        <end position="622"/>
    </location>
</feature>
<feature type="region of interest" description="Disordered" evidence="1">
    <location>
        <begin position="1"/>
        <end position="29"/>
    </location>
</feature>
<dbReference type="EMBL" id="CAKKNE010000001">
    <property type="protein sequence ID" value="CAH0365461.1"/>
    <property type="molecule type" value="Genomic_DNA"/>
</dbReference>
<feature type="region of interest" description="Disordered" evidence="1">
    <location>
        <begin position="349"/>
        <end position="371"/>
    </location>
</feature>
<feature type="compositionally biased region" description="Acidic residues" evidence="1">
    <location>
        <begin position="356"/>
        <end position="366"/>
    </location>
</feature>
<accession>A0A7S3ZTV2</accession>
<gene>
    <name evidence="2" type="ORF">PCAL00307_LOCUS9254</name>
    <name evidence="3" type="ORF">PECAL_1P19010</name>
</gene>
<feature type="region of interest" description="Disordered" evidence="1">
    <location>
        <begin position="1084"/>
        <end position="1164"/>
    </location>
</feature>
<evidence type="ECO:0008006" key="5">
    <source>
        <dbReference type="Google" id="ProtNLM"/>
    </source>
</evidence>
<evidence type="ECO:0000256" key="1">
    <source>
        <dbReference type="SAM" id="MobiDB-lite"/>
    </source>
</evidence>
<proteinExistence type="predicted"/>
<feature type="compositionally biased region" description="Acidic residues" evidence="1">
    <location>
        <begin position="601"/>
        <end position="611"/>
    </location>
</feature>
<name>A0A7S3ZTV2_9STRA</name>
<feature type="compositionally biased region" description="Basic residues" evidence="1">
    <location>
        <begin position="1533"/>
        <end position="1552"/>
    </location>
</feature>
<dbReference type="OrthoDB" id="204991at2759"/>
<feature type="region of interest" description="Disordered" evidence="1">
    <location>
        <begin position="1318"/>
        <end position="1370"/>
    </location>
</feature>
<feature type="region of interest" description="Disordered" evidence="1">
    <location>
        <begin position="73"/>
        <end position="215"/>
    </location>
</feature>
<feature type="compositionally biased region" description="Acidic residues" evidence="1">
    <location>
        <begin position="638"/>
        <end position="648"/>
    </location>
</feature>
<feature type="compositionally biased region" description="Basic and acidic residues" evidence="1">
    <location>
        <begin position="497"/>
        <end position="509"/>
    </location>
</feature>
<feature type="region of interest" description="Disordered" evidence="1">
    <location>
        <begin position="1497"/>
        <end position="1574"/>
    </location>
</feature>
<feature type="compositionally biased region" description="Basic and acidic residues" evidence="1">
    <location>
        <begin position="102"/>
        <end position="116"/>
    </location>
</feature>
<feature type="region of interest" description="Disordered" evidence="1">
    <location>
        <begin position="484"/>
        <end position="519"/>
    </location>
</feature>
<evidence type="ECO:0000313" key="2">
    <source>
        <dbReference type="EMBL" id="CAE0693818.1"/>
    </source>
</evidence>
<feature type="compositionally biased region" description="Basic and acidic residues" evidence="1">
    <location>
        <begin position="1359"/>
        <end position="1370"/>
    </location>
</feature>
<feature type="compositionally biased region" description="Acidic residues" evidence="1">
    <location>
        <begin position="487"/>
        <end position="496"/>
    </location>
</feature>
<feature type="compositionally biased region" description="Basic and acidic residues" evidence="1">
    <location>
        <begin position="988"/>
        <end position="1023"/>
    </location>
</feature>
<reference evidence="2" key="1">
    <citation type="submission" date="2021-01" db="EMBL/GenBank/DDBJ databases">
        <authorList>
            <person name="Corre E."/>
            <person name="Pelletier E."/>
            <person name="Niang G."/>
            <person name="Scheremetjew M."/>
            <person name="Finn R."/>
            <person name="Kale V."/>
            <person name="Holt S."/>
            <person name="Cochrane G."/>
            <person name="Meng A."/>
            <person name="Brown T."/>
            <person name="Cohen L."/>
        </authorList>
    </citation>
    <scope>NUCLEOTIDE SEQUENCE</scope>
    <source>
        <strain evidence="2">CCMP1756</strain>
    </source>
</reference>
<feature type="compositionally biased region" description="Basic and acidic residues" evidence="1">
    <location>
        <begin position="1553"/>
        <end position="1562"/>
    </location>
</feature>
<reference evidence="3" key="2">
    <citation type="submission" date="2021-11" db="EMBL/GenBank/DDBJ databases">
        <authorList>
            <consortium name="Genoscope - CEA"/>
            <person name="William W."/>
        </authorList>
    </citation>
    <scope>NUCLEOTIDE SEQUENCE</scope>
</reference>
<feature type="region of interest" description="Disordered" evidence="1">
    <location>
        <begin position="1446"/>
        <end position="1479"/>
    </location>
</feature>
<dbReference type="CDD" id="cd04508">
    <property type="entry name" value="Tudor_SF"/>
    <property type="match status" value="1"/>
</dbReference>
<feature type="region of interest" description="Disordered" evidence="1">
    <location>
        <begin position="988"/>
        <end position="1036"/>
    </location>
</feature>
<feature type="compositionally biased region" description="Acidic residues" evidence="1">
    <location>
        <begin position="1469"/>
        <end position="1479"/>
    </location>
</feature>
<feature type="compositionally biased region" description="Basic and acidic residues" evidence="1">
    <location>
        <begin position="1509"/>
        <end position="1532"/>
    </location>
</feature>
<feature type="compositionally biased region" description="Basic and acidic residues" evidence="1">
    <location>
        <begin position="675"/>
        <end position="691"/>
    </location>
</feature>
<feature type="compositionally biased region" description="Basic and acidic residues" evidence="1">
    <location>
        <begin position="1446"/>
        <end position="1468"/>
    </location>
</feature>
<feature type="compositionally biased region" description="Basic and acidic residues" evidence="1">
    <location>
        <begin position="1318"/>
        <end position="1347"/>
    </location>
</feature>
<feature type="compositionally biased region" description="Basic and acidic residues" evidence="1">
    <location>
        <begin position="1121"/>
        <end position="1151"/>
    </location>
</feature>
<evidence type="ECO:0000313" key="4">
    <source>
        <dbReference type="Proteomes" id="UP000789595"/>
    </source>
</evidence>
<feature type="compositionally biased region" description="Acidic residues" evidence="1">
    <location>
        <begin position="1101"/>
        <end position="1113"/>
    </location>
</feature>
<dbReference type="Gene3D" id="2.30.30.140">
    <property type="match status" value="1"/>
</dbReference>
<evidence type="ECO:0000313" key="3">
    <source>
        <dbReference type="EMBL" id="CAH0365461.1"/>
    </source>
</evidence>
<feature type="compositionally biased region" description="Basic and acidic residues" evidence="1">
    <location>
        <begin position="143"/>
        <end position="185"/>
    </location>
</feature>
<feature type="region of interest" description="Disordered" evidence="1">
    <location>
        <begin position="871"/>
        <end position="898"/>
    </location>
</feature>
<keyword evidence="4" id="KW-1185">Reference proteome</keyword>
<feature type="region of interest" description="Disordered" evidence="1">
    <location>
        <begin position="1399"/>
        <end position="1434"/>
    </location>
</feature>
<feature type="compositionally biased region" description="Polar residues" evidence="1">
    <location>
        <begin position="130"/>
        <end position="140"/>
    </location>
</feature>
<dbReference type="EMBL" id="HBIW01010843">
    <property type="protein sequence ID" value="CAE0693818.1"/>
    <property type="molecule type" value="Transcribed_RNA"/>
</dbReference>
<protein>
    <recommendedName>
        <fullName evidence="5">Tudor domain-containing protein</fullName>
    </recommendedName>
</protein>
<feature type="compositionally biased region" description="Basic residues" evidence="1">
    <location>
        <begin position="707"/>
        <end position="728"/>
    </location>
</feature>
<dbReference type="Proteomes" id="UP000789595">
    <property type="component" value="Unassembled WGS sequence"/>
</dbReference>
<feature type="compositionally biased region" description="Acidic residues" evidence="1">
    <location>
        <begin position="692"/>
        <end position="703"/>
    </location>
</feature>
<feature type="region of interest" description="Disordered" evidence="1">
    <location>
        <begin position="1218"/>
        <end position="1290"/>
    </location>
</feature>
<feature type="compositionally biased region" description="Basic and acidic residues" evidence="1">
    <location>
        <begin position="537"/>
        <end position="578"/>
    </location>
</feature>
<feature type="region of interest" description="Disordered" evidence="1">
    <location>
        <begin position="537"/>
        <end position="732"/>
    </location>
</feature>
<feature type="compositionally biased region" description="Basic and acidic residues" evidence="1">
    <location>
        <begin position="1088"/>
        <end position="1099"/>
    </location>
</feature>
<feature type="region of interest" description="Disordered" evidence="1">
    <location>
        <begin position="934"/>
        <end position="965"/>
    </location>
</feature>